<dbReference type="EMBL" id="CM047740">
    <property type="protein sequence ID" value="KAJ0040695.1"/>
    <property type="molecule type" value="Genomic_DNA"/>
</dbReference>
<accession>A0ACC0YRK9</accession>
<reference evidence="2" key="1">
    <citation type="journal article" date="2023" name="G3 (Bethesda)">
        <title>Genome assembly and association tests identify interacting loci associated with vigor, precocity, and sex in interspecific pistachio rootstocks.</title>
        <authorList>
            <person name="Palmer W."/>
            <person name="Jacygrad E."/>
            <person name="Sagayaradj S."/>
            <person name="Cavanaugh K."/>
            <person name="Han R."/>
            <person name="Bertier L."/>
            <person name="Beede B."/>
            <person name="Kafkas S."/>
            <person name="Golino D."/>
            <person name="Preece J."/>
            <person name="Michelmore R."/>
        </authorList>
    </citation>
    <scope>NUCLEOTIDE SEQUENCE [LARGE SCALE GENOMIC DNA]</scope>
</reference>
<sequence>MDVLGLGSTLTKEVTFRFLILPLRCKISLIVGLRLLLCPFDSNVVIRTACCSVGIVLPVYSTFKAIERKDQDDQQKWLIYWAAYGSFSIVEVFSDKLLFWFPMYYHLKFAFLVWLQLPSAEGATQLYRNHLRPFLLRHQARIDQLVGFAYHQMARIFSSHQAEFQFAKTVLMKIIGTAGLIFRGTGQQGHNEIEGPPNPISDTQSDHED</sequence>
<evidence type="ECO:0000313" key="1">
    <source>
        <dbReference type="EMBL" id="KAJ0040695.1"/>
    </source>
</evidence>
<keyword evidence="2" id="KW-1185">Reference proteome</keyword>
<protein>
    <submittedName>
        <fullName evidence="1">Uncharacterized protein</fullName>
    </submittedName>
</protein>
<gene>
    <name evidence="1" type="ORF">Pint_28238</name>
</gene>
<dbReference type="Proteomes" id="UP001163603">
    <property type="component" value="Chromosome 5"/>
</dbReference>
<organism evidence="1 2">
    <name type="scientific">Pistacia integerrima</name>
    <dbReference type="NCBI Taxonomy" id="434235"/>
    <lineage>
        <taxon>Eukaryota</taxon>
        <taxon>Viridiplantae</taxon>
        <taxon>Streptophyta</taxon>
        <taxon>Embryophyta</taxon>
        <taxon>Tracheophyta</taxon>
        <taxon>Spermatophyta</taxon>
        <taxon>Magnoliopsida</taxon>
        <taxon>eudicotyledons</taxon>
        <taxon>Gunneridae</taxon>
        <taxon>Pentapetalae</taxon>
        <taxon>rosids</taxon>
        <taxon>malvids</taxon>
        <taxon>Sapindales</taxon>
        <taxon>Anacardiaceae</taxon>
        <taxon>Pistacia</taxon>
    </lineage>
</organism>
<evidence type="ECO:0000313" key="2">
    <source>
        <dbReference type="Proteomes" id="UP001163603"/>
    </source>
</evidence>
<proteinExistence type="predicted"/>
<name>A0ACC0YRK9_9ROSI</name>
<comment type="caution">
    <text evidence="1">The sequence shown here is derived from an EMBL/GenBank/DDBJ whole genome shotgun (WGS) entry which is preliminary data.</text>
</comment>